<evidence type="ECO:0000256" key="1">
    <source>
        <dbReference type="ARBA" id="ARBA00009986"/>
    </source>
</evidence>
<sequence length="272" mass="29605">MVTSGVLPAIIAGNTVVVKPSEYTSLSQKLVVDLINQTGLPDGVVNIVIGGSEVGKLLVDSSIDLAWFTGSTRTGLDIYRKCGDKFIKALLEMGGSSAGIVMADADIENAVENLYWARFLNCGQVCTAVKRLFIEKPIFDKFVSQFIERIKKAKIGDPLQTNDIGPLMNKKQLETLKEQVKDAISKGAKVEVGGNVITSDDLKNGNYFESTILTNINSDMEVMLQETFGPVLPIVEFETLEDVVNLANDTEYGLSAEIYTSDLEKGRKLAKT</sequence>
<dbReference type="Gene3D" id="3.40.309.10">
    <property type="entry name" value="Aldehyde Dehydrogenase, Chain A, domain 2"/>
    <property type="match status" value="1"/>
</dbReference>
<accession>A0A1G1UXD1</accession>
<proteinExistence type="inferred from homology"/>
<dbReference type="InterPro" id="IPR016162">
    <property type="entry name" value="Ald_DH_N"/>
</dbReference>
<organism evidence="4 5">
    <name type="scientific">Candidatus Blackburnbacteria bacterium RIFCSPHIGHO2_01_FULL_43_15b</name>
    <dbReference type="NCBI Taxonomy" id="1797513"/>
    <lineage>
        <taxon>Bacteria</taxon>
        <taxon>Candidatus Blackburniibacteriota</taxon>
    </lineage>
</organism>
<dbReference type="Gene3D" id="3.40.605.10">
    <property type="entry name" value="Aldehyde Dehydrogenase, Chain A, domain 1"/>
    <property type="match status" value="1"/>
</dbReference>
<comment type="caution">
    <text evidence="4">The sequence shown here is derived from an EMBL/GenBank/DDBJ whole genome shotgun (WGS) entry which is preliminary data.</text>
</comment>
<keyword evidence="2" id="KW-0560">Oxidoreductase</keyword>
<name>A0A1G1UXD1_9BACT</name>
<dbReference type="FunFam" id="3.40.309.10:FF:000009">
    <property type="entry name" value="Aldehyde dehydrogenase A"/>
    <property type="match status" value="1"/>
</dbReference>
<dbReference type="Pfam" id="PF00171">
    <property type="entry name" value="Aldedh"/>
    <property type="match status" value="1"/>
</dbReference>
<dbReference type="InterPro" id="IPR016161">
    <property type="entry name" value="Ald_DH/histidinol_DH"/>
</dbReference>
<feature type="domain" description="Aldehyde dehydrogenase" evidence="3">
    <location>
        <begin position="1"/>
        <end position="271"/>
    </location>
</feature>
<dbReference type="PROSITE" id="PS00070">
    <property type="entry name" value="ALDEHYDE_DEHYDR_CYS"/>
    <property type="match status" value="1"/>
</dbReference>
<comment type="similarity">
    <text evidence="1">Belongs to the aldehyde dehydrogenase family.</text>
</comment>
<dbReference type="CDD" id="cd07078">
    <property type="entry name" value="ALDH"/>
    <property type="match status" value="1"/>
</dbReference>
<dbReference type="STRING" id="1797513.A2782_01335"/>
<dbReference type="InterPro" id="IPR016160">
    <property type="entry name" value="Ald_DH_CS_CYS"/>
</dbReference>
<evidence type="ECO:0000256" key="2">
    <source>
        <dbReference type="ARBA" id="ARBA00023002"/>
    </source>
</evidence>
<dbReference type="GO" id="GO:0016620">
    <property type="term" value="F:oxidoreductase activity, acting on the aldehyde or oxo group of donors, NAD or NADP as acceptor"/>
    <property type="evidence" value="ECO:0007669"/>
    <property type="project" value="InterPro"/>
</dbReference>
<dbReference type="InterPro" id="IPR015590">
    <property type="entry name" value="Aldehyde_DH_dom"/>
</dbReference>
<evidence type="ECO:0000313" key="4">
    <source>
        <dbReference type="EMBL" id="OGY07768.1"/>
    </source>
</evidence>
<evidence type="ECO:0000259" key="3">
    <source>
        <dbReference type="Pfam" id="PF00171"/>
    </source>
</evidence>
<dbReference type="EMBL" id="MHBW01000035">
    <property type="protein sequence ID" value="OGY07768.1"/>
    <property type="molecule type" value="Genomic_DNA"/>
</dbReference>
<evidence type="ECO:0000313" key="5">
    <source>
        <dbReference type="Proteomes" id="UP000177967"/>
    </source>
</evidence>
<dbReference type="InterPro" id="IPR016163">
    <property type="entry name" value="Ald_DH_C"/>
</dbReference>
<dbReference type="Proteomes" id="UP000177967">
    <property type="component" value="Unassembled WGS sequence"/>
</dbReference>
<protein>
    <recommendedName>
        <fullName evidence="3">Aldehyde dehydrogenase domain-containing protein</fullName>
    </recommendedName>
</protein>
<gene>
    <name evidence="4" type="ORF">A2782_01335</name>
</gene>
<dbReference type="SUPFAM" id="SSF53720">
    <property type="entry name" value="ALDH-like"/>
    <property type="match status" value="1"/>
</dbReference>
<reference evidence="4 5" key="1">
    <citation type="journal article" date="2016" name="Nat. Commun.">
        <title>Thousands of microbial genomes shed light on interconnected biogeochemical processes in an aquifer system.</title>
        <authorList>
            <person name="Anantharaman K."/>
            <person name="Brown C.T."/>
            <person name="Hug L.A."/>
            <person name="Sharon I."/>
            <person name="Castelle C.J."/>
            <person name="Probst A.J."/>
            <person name="Thomas B.C."/>
            <person name="Singh A."/>
            <person name="Wilkins M.J."/>
            <person name="Karaoz U."/>
            <person name="Brodie E.L."/>
            <person name="Williams K.H."/>
            <person name="Hubbard S.S."/>
            <person name="Banfield J.F."/>
        </authorList>
    </citation>
    <scope>NUCLEOTIDE SEQUENCE [LARGE SCALE GENOMIC DNA]</scope>
</reference>
<dbReference type="AlphaFoldDB" id="A0A1G1UXD1"/>
<dbReference type="PANTHER" id="PTHR11699">
    <property type="entry name" value="ALDEHYDE DEHYDROGENASE-RELATED"/>
    <property type="match status" value="1"/>
</dbReference>